<dbReference type="Pfam" id="PF12018">
    <property type="entry name" value="FAP206"/>
    <property type="match status" value="1"/>
</dbReference>
<keyword evidence="4" id="KW-0963">Cytoplasm</keyword>
<evidence type="ECO:0000313" key="10">
    <source>
        <dbReference type="EMBL" id="CAG9834988.1"/>
    </source>
</evidence>
<keyword evidence="11" id="KW-1185">Reference proteome</keyword>
<comment type="function">
    <text evidence="9">Essential for sperm motility and is involved in the regulation of the beating frequency of motile cilia on the epithelial cells of the respiratory tract. Required for the establishment of radial spokes in sperm flagella.</text>
</comment>
<evidence type="ECO:0000256" key="2">
    <source>
        <dbReference type="ARBA" id="ARBA00010500"/>
    </source>
</evidence>
<dbReference type="InterPro" id="IPR021897">
    <property type="entry name" value="FAP206"/>
</dbReference>
<dbReference type="GO" id="GO:0003356">
    <property type="term" value="P:regulation of cilium beat frequency"/>
    <property type="evidence" value="ECO:0007669"/>
    <property type="project" value="TreeGrafter"/>
</dbReference>
<evidence type="ECO:0000256" key="9">
    <source>
        <dbReference type="ARBA" id="ARBA00045321"/>
    </source>
</evidence>
<evidence type="ECO:0000256" key="7">
    <source>
        <dbReference type="ARBA" id="ARBA00023212"/>
    </source>
</evidence>
<keyword evidence="5" id="KW-0970">Cilium biogenesis/degradation</keyword>
<dbReference type="EMBL" id="OU898280">
    <property type="protein sequence ID" value="CAG9834988.1"/>
    <property type="molecule type" value="Genomic_DNA"/>
</dbReference>
<dbReference type="GO" id="GO:0036064">
    <property type="term" value="C:ciliary basal body"/>
    <property type="evidence" value="ECO:0007669"/>
    <property type="project" value="TreeGrafter"/>
</dbReference>
<proteinExistence type="inferred from homology"/>
<evidence type="ECO:0000256" key="3">
    <source>
        <dbReference type="ARBA" id="ARBA00021602"/>
    </source>
</evidence>
<dbReference type="OrthoDB" id="10251073at2759"/>
<keyword evidence="6" id="KW-0969">Cilium</keyword>
<evidence type="ECO:0000256" key="1">
    <source>
        <dbReference type="ARBA" id="ARBA00004430"/>
    </source>
</evidence>
<dbReference type="PANTHER" id="PTHR21442">
    <property type="entry name" value="CILIA- AND FLAGELLA-ASSOCIATED PROTEIN 206"/>
    <property type="match status" value="1"/>
</dbReference>
<keyword evidence="8" id="KW-0966">Cell projection</keyword>
<dbReference type="Proteomes" id="UP001153709">
    <property type="component" value="Chromosome 5"/>
</dbReference>
<evidence type="ECO:0000313" key="11">
    <source>
        <dbReference type="Proteomes" id="UP001153709"/>
    </source>
</evidence>
<keyword evidence="7" id="KW-0206">Cytoskeleton</keyword>
<gene>
    <name evidence="10" type="ORF">DIABBA_LOCUS8236</name>
</gene>
<comment type="similarity">
    <text evidence="2">Belongs to the CFAP206 family.</text>
</comment>
<sequence length="640" mass="74261">MSIQFEVHQTIKNIVREIVKEFAKFPNIVADQNLITFYVKLLLHDPNWQVEGKVLLAREKIQKFIKYVVDNFQRDKEPDIVAIKIQHSFSTTFKRRHEIVNQRRENLADRLSPLRVTILERRRTDTDLSNLLHQIVVYFVLFSGMGDPTVPEMYKHNKVVVSSVLTKDELKEFVNKPYVVRQEELSTMVKVCTGIRIFNMNCNRGDKGVSNLPVLLFNAIDALSDYLEFIISGIGGQIDILSEAVSWCFVPFTAKKQVLLKLVLPENSIVVKKDVDYCIHLVLVYKQFQEAIQFLAHDVAIQKRALLKIYQQYNEIIAELNSTVVPNFHIHVDTVFPHFIQLSEIWSTFQDSVVLLNIFKRVVKHLDNLVNKLEFGNSLVTHYLNIVPQKFYDESGLNLSDIFEDASADCKIYTKHDVEVLSCESGGKVFYEYEGHCCWRLVLTNGFLLKGSETHGIVNYNSRYYIFSSPLALKCFVKEPDYYINYVLHLARQRCGLILYLKLSEDLINVKNRLNLITVDNDQTKTYAEVECQCEADVEDHIDRSYHHSIWTYRAQALQVAKLLSCKTVSTMTDKTFCKNSTHSQTYTKKEKKVTTNSKKSTNTPTPLSFIYGLRNDKEGKRQAHLNLTFWEFESERKKK</sequence>
<comment type="subcellular location">
    <subcellularLocation>
        <location evidence="1">Cytoplasm</location>
        <location evidence="1">Cytoskeleton</location>
        <location evidence="1">Cilium axoneme</location>
    </subcellularLocation>
</comment>
<evidence type="ECO:0000256" key="6">
    <source>
        <dbReference type="ARBA" id="ARBA00023069"/>
    </source>
</evidence>
<accession>A0A9N9SYI3</accession>
<organism evidence="10 11">
    <name type="scientific">Diabrotica balteata</name>
    <name type="common">Banded cucumber beetle</name>
    <dbReference type="NCBI Taxonomy" id="107213"/>
    <lineage>
        <taxon>Eukaryota</taxon>
        <taxon>Metazoa</taxon>
        <taxon>Ecdysozoa</taxon>
        <taxon>Arthropoda</taxon>
        <taxon>Hexapoda</taxon>
        <taxon>Insecta</taxon>
        <taxon>Pterygota</taxon>
        <taxon>Neoptera</taxon>
        <taxon>Endopterygota</taxon>
        <taxon>Coleoptera</taxon>
        <taxon>Polyphaga</taxon>
        <taxon>Cucujiformia</taxon>
        <taxon>Chrysomeloidea</taxon>
        <taxon>Chrysomelidae</taxon>
        <taxon>Galerucinae</taxon>
        <taxon>Diabroticina</taxon>
        <taxon>Diabroticites</taxon>
        <taxon>Diabrotica</taxon>
    </lineage>
</organism>
<evidence type="ECO:0000256" key="4">
    <source>
        <dbReference type="ARBA" id="ARBA00022490"/>
    </source>
</evidence>
<dbReference type="GO" id="GO:0005930">
    <property type="term" value="C:axoneme"/>
    <property type="evidence" value="ECO:0007669"/>
    <property type="project" value="UniProtKB-SubCell"/>
</dbReference>
<protein>
    <recommendedName>
        <fullName evidence="3">Cilia- and flagella-associated protein 206</fullName>
    </recommendedName>
</protein>
<dbReference type="PANTHER" id="PTHR21442:SF0">
    <property type="entry name" value="CILIA- AND FLAGELLA-ASSOCIATED PROTEIN 206"/>
    <property type="match status" value="1"/>
</dbReference>
<dbReference type="AlphaFoldDB" id="A0A9N9SYI3"/>
<evidence type="ECO:0000256" key="8">
    <source>
        <dbReference type="ARBA" id="ARBA00023273"/>
    </source>
</evidence>
<evidence type="ECO:0000256" key="5">
    <source>
        <dbReference type="ARBA" id="ARBA00022794"/>
    </source>
</evidence>
<dbReference type="GO" id="GO:0030030">
    <property type="term" value="P:cell projection organization"/>
    <property type="evidence" value="ECO:0007669"/>
    <property type="project" value="UniProtKB-KW"/>
</dbReference>
<name>A0A9N9SYI3_DIABA</name>
<reference evidence="10" key="1">
    <citation type="submission" date="2022-01" db="EMBL/GenBank/DDBJ databases">
        <authorList>
            <person name="King R."/>
        </authorList>
    </citation>
    <scope>NUCLEOTIDE SEQUENCE</scope>
</reference>